<dbReference type="InterPro" id="IPR041500">
    <property type="entry name" value="RecC_C"/>
</dbReference>
<dbReference type="InterPro" id="IPR013986">
    <property type="entry name" value="DExx_box_DNA_helicase_dom_sf"/>
</dbReference>
<evidence type="ECO:0000259" key="11">
    <source>
        <dbReference type="Pfam" id="PF17946"/>
    </source>
</evidence>
<dbReference type="HAMAP" id="MF_01486">
    <property type="entry name" value="RecC"/>
    <property type="match status" value="1"/>
</dbReference>
<name>A0A2Z4PVJ4_9GAMM</name>
<keyword evidence="3 10" id="KW-0227">DNA damage</keyword>
<accession>A0A2Z4PVJ4</accession>
<keyword evidence="1 10" id="KW-0540">Nuclease</keyword>
<dbReference type="GO" id="GO:0003677">
    <property type="term" value="F:DNA binding"/>
    <property type="evidence" value="ECO:0007669"/>
    <property type="project" value="UniProtKB-UniRule"/>
</dbReference>
<dbReference type="Proteomes" id="UP000249898">
    <property type="component" value="Chromosome"/>
</dbReference>
<comment type="similarity">
    <text evidence="10">Belongs to the RecC family.</text>
</comment>
<dbReference type="GO" id="GO:0003678">
    <property type="term" value="F:DNA helicase activity"/>
    <property type="evidence" value="ECO:0007669"/>
    <property type="project" value="UniProtKB-UniRule"/>
</dbReference>
<reference evidence="12 13" key="1">
    <citation type="submission" date="2016-06" db="EMBL/GenBank/DDBJ databases">
        <title>The sequenced genome of the ice-adhering bacterium Marinomonas primoryensis, from Antarctica.</title>
        <authorList>
            <person name="Graham L."/>
            <person name="Vance T.D.R."/>
            <person name="Davies P.L."/>
        </authorList>
    </citation>
    <scope>NUCLEOTIDE SEQUENCE [LARGE SCALE GENOMIC DNA]</scope>
    <source>
        <strain evidence="12 13">AceL</strain>
    </source>
</reference>
<dbReference type="CDD" id="cd22353">
    <property type="entry name" value="RecC_C-like"/>
    <property type="match status" value="1"/>
</dbReference>
<keyword evidence="4 10" id="KW-0378">Hydrolase</keyword>
<keyword evidence="8 10" id="KW-0238">DNA-binding</keyword>
<dbReference type="Pfam" id="PF17946">
    <property type="entry name" value="RecC_C"/>
    <property type="match status" value="1"/>
</dbReference>
<dbReference type="InterPro" id="IPR027417">
    <property type="entry name" value="P-loop_NTPase"/>
</dbReference>
<evidence type="ECO:0000256" key="2">
    <source>
        <dbReference type="ARBA" id="ARBA00022741"/>
    </source>
</evidence>
<evidence type="ECO:0000313" key="12">
    <source>
        <dbReference type="EMBL" id="AWY01638.1"/>
    </source>
</evidence>
<comment type="function">
    <text evidence="10">A helicase/nuclease that prepares dsDNA breaks (DSB) for recombinational DNA repair. Binds to DSBs and unwinds DNA via a highly rapid and processive ATP-dependent bidirectional helicase activity. Unwinds dsDNA until it encounters a Chi (crossover hotspot instigator) sequence from the 3' direction. Cuts ssDNA a few nucleotides 3' to the Chi site. The properties and activities of the enzyme are changed at Chi. The Chi-altered holoenzyme produces a long 3'-ssDNA overhang and facilitates RecA-binding to the ssDNA for homologous DNA recombination and repair. Holoenzyme degrades any linearized DNA that is unable to undergo homologous recombination. In the holoenzyme this subunit recognizes the wild-type Chi sequence, and when added to isolated RecB increases its ATP-dependent helicase processivity.</text>
</comment>
<evidence type="ECO:0000256" key="9">
    <source>
        <dbReference type="ARBA" id="ARBA00023204"/>
    </source>
</evidence>
<comment type="miscellaneous">
    <text evidence="10">In the RecBCD complex, RecB has a slow 3'-5' helicase, an exonuclease activity and loads RecA onto ssDNA, RecD has a fast 5'-3' helicase activity, while RecC stimulates the ATPase and processivity of the RecB helicase and contributes to recognition of the Chi site.</text>
</comment>
<keyword evidence="5 10" id="KW-0347">Helicase</keyword>
<protein>
    <recommendedName>
        <fullName evidence="10">RecBCD enzyme subunit RecC</fullName>
    </recommendedName>
    <alternativeName>
        <fullName evidence="10">Exonuclease V subunit RecC</fullName>
        <shortName evidence="10">ExoV subunit RecC</shortName>
    </alternativeName>
    <alternativeName>
        <fullName evidence="10">Helicase/nuclease RecBCD subunit RecC</fullName>
    </alternativeName>
</protein>
<keyword evidence="2 10" id="KW-0547">Nucleotide-binding</keyword>
<organism evidence="12 13">
    <name type="scientific">Marinomonas primoryensis</name>
    <dbReference type="NCBI Taxonomy" id="178399"/>
    <lineage>
        <taxon>Bacteria</taxon>
        <taxon>Pseudomonadati</taxon>
        <taxon>Pseudomonadota</taxon>
        <taxon>Gammaproteobacteria</taxon>
        <taxon>Oceanospirillales</taxon>
        <taxon>Oceanospirillaceae</taxon>
        <taxon>Marinomonas</taxon>
    </lineage>
</organism>
<dbReference type="EMBL" id="CP016181">
    <property type="protein sequence ID" value="AWY01638.1"/>
    <property type="molecule type" value="Genomic_DNA"/>
</dbReference>
<evidence type="ECO:0000256" key="6">
    <source>
        <dbReference type="ARBA" id="ARBA00022839"/>
    </source>
</evidence>
<keyword evidence="7 10" id="KW-0067">ATP-binding</keyword>
<dbReference type="Pfam" id="PF04257">
    <property type="entry name" value="Exonuc_V_gamma"/>
    <property type="match status" value="1"/>
</dbReference>
<evidence type="ECO:0000256" key="7">
    <source>
        <dbReference type="ARBA" id="ARBA00022840"/>
    </source>
</evidence>
<sequence>MFQLYTGNRLEDLAVLLAKILAVSPPENPFDDECILVQNPGMAQWLKMFLAQSHSIAAGLAFPLPSTFVWRTFSQTLDDIPAQSEFNKPFLVWRLMRLLDSRLGDDEFQALSWYLEEDDSQVRRFQLCSSIADIYDQYLVYRPDWIKVWEAGGAFGKGTDKALEALFEQQPWQAILWRDLVADVSEQGTSLYHRGNLIEALKDAAQSSTRPVGVPERIFIFGVSSLPPNTLESLRVLAASGWIDVHLFLQNPCRFYWGDVVDKHYLGREIKRQTLKPGLSTDTLHLDANPLLASWGRLGRDYIAQLQEMADSELEVFEDYQTQQSSGLLQWVQQDVLTLENHGSQEERDSTIDSAEYRHRIAEDDQSIRVHLCHSPLREVEVLHDQLLQMFEQNPSLTPKDIIVMLPDVNAYSPFVKAVFGGVKSSGTEKTSGGSRQAQSRKRIPFALIDQSGGMENPIVDAYLYLLGLAESRFTLSELISVLEVPAVLARFELTSDELERIRQWSTEVGVRWGLDGHTAEQHDLPMQESHTWLNGVRRMLLGYAMGHDHIWQGTLSYGDVEGLEASVAGKLAEFLVAINDAQARLMQSLSPKEWISTLYYLSEQFFLVDEDDGFPALLSKQLDALTLQWQQAHFDAPLDQQVLRQLLSPLLQESQGGQRFLAGRVNFCTLMPMRSVPFKVICVLGLNEGDYPRSVAPMGFDLMVGQYRSGDRSRREDDKYLFLEALMSARDCFYLSYVGRSIQDNSDKNPSILVSELLEYIGQSCVFEGDHALAPDDAQSTLLNTLIVEHPLQPFNPAYYCSHDKQDEVTNHFDKRLYSYDEQWLPALLSAKIEEEPQGFKALDGLEQSRFDMALDELSRFIAHPARYFTQRRLKAYLNLKEEDEQEDEPFALDGLAGYQLRESLLQAMLKGDEVPFVERLSLMGALPYGALGRLSLQQSQGQCRQLLTVLQSYALEECEPIEVNLSLGSLVLQAWLDLPTATTRLSYRIGDLSAHQKMQAWIEHLALCAQGTPKQHHLINLTKMGKLLQHSFILIPPKEAMEHLTNMLVLLQLGLCQPIALPAKSADAWCKSYCSSKAEEDADIAWEQALKIYQENSSMFTRSEVDDAYWQRYYADLTDQKDTFIRLCEQIWLPMHRHLEVME</sequence>
<dbReference type="GO" id="GO:0005524">
    <property type="term" value="F:ATP binding"/>
    <property type="evidence" value="ECO:0007669"/>
    <property type="project" value="UniProtKB-UniRule"/>
</dbReference>
<dbReference type="SUPFAM" id="SSF52540">
    <property type="entry name" value="P-loop containing nucleoside triphosphate hydrolases"/>
    <property type="match status" value="2"/>
</dbReference>
<evidence type="ECO:0000256" key="8">
    <source>
        <dbReference type="ARBA" id="ARBA00023125"/>
    </source>
</evidence>
<evidence type="ECO:0000313" key="13">
    <source>
        <dbReference type="Proteomes" id="UP000249898"/>
    </source>
</evidence>
<dbReference type="PANTHER" id="PTHR30591">
    <property type="entry name" value="RECBCD ENZYME SUBUNIT RECC"/>
    <property type="match status" value="1"/>
</dbReference>
<dbReference type="Gene3D" id="1.10.10.160">
    <property type="match status" value="1"/>
</dbReference>
<dbReference type="SUPFAM" id="SSF52980">
    <property type="entry name" value="Restriction endonuclease-like"/>
    <property type="match status" value="1"/>
</dbReference>
<feature type="domain" description="RecC C-terminal" evidence="11">
    <location>
        <begin position="854"/>
        <end position="1074"/>
    </location>
</feature>
<dbReference type="PANTHER" id="PTHR30591:SF1">
    <property type="entry name" value="RECBCD ENZYME SUBUNIT RECC"/>
    <property type="match status" value="1"/>
</dbReference>
<keyword evidence="9 10" id="KW-0234">DNA repair</keyword>
<evidence type="ECO:0000256" key="5">
    <source>
        <dbReference type="ARBA" id="ARBA00022806"/>
    </source>
</evidence>
<dbReference type="GO" id="GO:0009338">
    <property type="term" value="C:exodeoxyribonuclease V complex"/>
    <property type="evidence" value="ECO:0007669"/>
    <property type="project" value="InterPro"/>
</dbReference>
<dbReference type="Gene3D" id="1.10.10.990">
    <property type="match status" value="1"/>
</dbReference>
<dbReference type="PIRSF" id="PIRSF000980">
    <property type="entry name" value="RecC"/>
    <property type="match status" value="1"/>
</dbReference>
<dbReference type="GO" id="GO:0008854">
    <property type="term" value="F:exodeoxyribonuclease V activity"/>
    <property type="evidence" value="ECO:0007669"/>
    <property type="project" value="InterPro"/>
</dbReference>
<dbReference type="InterPro" id="IPR006697">
    <property type="entry name" value="RecC"/>
</dbReference>
<dbReference type="GO" id="GO:0000724">
    <property type="term" value="P:double-strand break repair via homologous recombination"/>
    <property type="evidence" value="ECO:0007669"/>
    <property type="project" value="UniProtKB-UniRule"/>
</dbReference>
<dbReference type="Gene3D" id="3.40.50.10930">
    <property type="match status" value="1"/>
</dbReference>
<gene>
    <name evidence="10" type="primary">recC</name>
    <name evidence="12" type="ORF">A8139_17950</name>
</gene>
<evidence type="ECO:0000256" key="10">
    <source>
        <dbReference type="HAMAP-Rule" id="MF_01486"/>
    </source>
</evidence>
<dbReference type="NCBIfam" id="TIGR01450">
    <property type="entry name" value="recC"/>
    <property type="match status" value="1"/>
</dbReference>
<dbReference type="RefSeq" id="WP_112140273.1">
    <property type="nucleotide sequence ID" value="NZ_CP016181.1"/>
</dbReference>
<evidence type="ECO:0000256" key="1">
    <source>
        <dbReference type="ARBA" id="ARBA00022722"/>
    </source>
</evidence>
<dbReference type="InterPro" id="IPR011335">
    <property type="entry name" value="Restrct_endonuc-II-like"/>
</dbReference>
<comment type="subunit">
    <text evidence="10">Heterotrimer of RecB, RecC and RecD. All subunits contribute to DNA-binding.</text>
</comment>
<dbReference type="OrthoDB" id="9762834at2"/>
<dbReference type="Gene3D" id="3.40.50.300">
    <property type="entry name" value="P-loop containing nucleotide triphosphate hydrolases"/>
    <property type="match status" value="2"/>
</dbReference>
<keyword evidence="6 10" id="KW-0269">Exonuclease</keyword>
<evidence type="ECO:0000256" key="3">
    <source>
        <dbReference type="ARBA" id="ARBA00022763"/>
    </source>
</evidence>
<dbReference type="AlphaFoldDB" id="A0A2Z4PVJ4"/>
<evidence type="ECO:0000256" key="4">
    <source>
        <dbReference type="ARBA" id="ARBA00022801"/>
    </source>
</evidence>
<proteinExistence type="inferred from homology"/>